<name>A0A1H7SNR5_9GAMM</name>
<keyword evidence="5" id="KW-1185">Reference proteome</keyword>
<accession>A0A1H7SNR5</accession>
<dbReference type="HAMAP" id="MF_00715">
    <property type="entry name" value="SlyX"/>
    <property type="match status" value="1"/>
</dbReference>
<evidence type="ECO:0000256" key="1">
    <source>
        <dbReference type="HAMAP-Rule" id="MF_00715"/>
    </source>
</evidence>
<dbReference type="Pfam" id="PF04102">
    <property type="entry name" value="SlyX"/>
    <property type="match status" value="1"/>
</dbReference>
<dbReference type="PANTHER" id="PTHR36508:SF1">
    <property type="entry name" value="PROTEIN SLYX"/>
    <property type="match status" value="1"/>
</dbReference>
<organism evidence="4 5">
    <name type="scientific">Atopomonas hussainii</name>
    <dbReference type="NCBI Taxonomy" id="1429083"/>
    <lineage>
        <taxon>Bacteria</taxon>
        <taxon>Pseudomonadati</taxon>
        <taxon>Pseudomonadota</taxon>
        <taxon>Gammaproteobacteria</taxon>
        <taxon>Pseudomonadales</taxon>
        <taxon>Pseudomonadaceae</taxon>
        <taxon>Atopomonas</taxon>
    </lineage>
</organism>
<dbReference type="Proteomes" id="UP000185766">
    <property type="component" value="Unassembled WGS sequence"/>
</dbReference>
<dbReference type="RefSeq" id="WP_071871703.1">
    <property type="nucleotide sequence ID" value="NZ_FOAS01000019.1"/>
</dbReference>
<gene>
    <name evidence="1" type="primary">slyX</name>
    <name evidence="4" type="ORF">SAMN05216214_11964</name>
</gene>
<dbReference type="EMBL" id="FOAS01000019">
    <property type="protein sequence ID" value="SEL73404.1"/>
    <property type="molecule type" value="Genomic_DNA"/>
</dbReference>
<comment type="similarity">
    <text evidence="1">Belongs to the SlyX family.</text>
</comment>
<feature type="coiled-coil region" evidence="2">
    <location>
        <begin position="2"/>
        <end position="50"/>
    </location>
</feature>
<sequence>MSEALEQRIAELEVRVAFQDDTIDALNAALASQQQQLSQLQQAVSLLAQRQKELASQMPAEGGDEPPPPHY</sequence>
<dbReference type="STRING" id="1429083.GCA_001885685_02485"/>
<proteinExistence type="inferred from homology"/>
<evidence type="ECO:0000256" key="2">
    <source>
        <dbReference type="SAM" id="Coils"/>
    </source>
</evidence>
<protein>
    <recommendedName>
        <fullName evidence="1">Protein SlyX homolog</fullName>
    </recommendedName>
</protein>
<dbReference type="InterPro" id="IPR007236">
    <property type="entry name" value="SlyX"/>
</dbReference>
<feature type="region of interest" description="Disordered" evidence="3">
    <location>
        <begin position="52"/>
        <end position="71"/>
    </location>
</feature>
<keyword evidence="2" id="KW-0175">Coiled coil</keyword>
<evidence type="ECO:0000313" key="5">
    <source>
        <dbReference type="Proteomes" id="UP000185766"/>
    </source>
</evidence>
<evidence type="ECO:0000313" key="4">
    <source>
        <dbReference type="EMBL" id="SEL73404.1"/>
    </source>
</evidence>
<reference evidence="4 5" key="1">
    <citation type="submission" date="2016-10" db="EMBL/GenBank/DDBJ databases">
        <authorList>
            <person name="de Groot N.N."/>
        </authorList>
    </citation>
    <scope>NUCLEOTIDE SEQUENCE [LARGE SCALE GENOMIC DNA]</scope>
    <source>
        <strain evidence="4 5">JCM 19513</strain>
    </source>
</reference>
<dbReference type="Gene3D" id="1.20.5.300">
    <property type="match status" value="1"/>
</dbReference>
<dbReference type="PANTHER" id="PTHR36508">
    <property type="entry name" value="PROTEIN SLYX"/>
    <property type="match status" value="1"/>
</dbReference>
<dbReference type="AlphaFoldDB" id="A0A1H7SNR5"/>
<evidence type="ECO:0000256" key="3">
    <source>
        <dbReference type="SAM" id="MobiDB-lite"/>
    </source>
</evidence>